<organism evidence="1 2">
    <name type="scientific">Flavobacterium amnicola</name>
    <dbReference type="NCBI Taxonomy" id="2506422"/>
    <lineage>
        <taxon>Bacteria</taxon>
        <taxon>Pseudomonadati</taxon>
        <taxon>Bacteroidota</taxon>
        <taxon>Flavobacteriia</taxon>
        <taxon>Flavobacteriales</taxon>
        <taxon>Flavobacteriaceae</taxon>
        <taxon>Flavobacterium</taxon>
    </lineage>
</organism>
<protein>
    <submittedName>
        <fullName evidence="1">Uncharacterized protein</fullName>
    </submittedName>
</protein>
<dbReference type="AlphaFoldDB" id="A0A4V1N1T9"/>
<evidence type="ECO:0000313" key="1">
    <source>
        <dbReference type="EMBL" id="RXR18266.1"/>
    </source>
</evidence>
<proteinExistence type="predicted"/>
<reference evidence="2" key="1">
    <citation type="submission" date="2019-01" db="EMBL/GenBank/DDBJ databases">
        <title>Cytophagaceae bacterium strain CAR-16.</title>
        <authorList>
            <person name="Chen W.-M."/>
        </authorList>
    </citation>
    <scope>NUCLEOTIDE SEQUENCE [LARGE SCALE GENOMIC DNA]</scope>
    <source>
        <strain evidence="2">LLJ-11</strain>
    </source>
</reference>
<dbReference type="OrthoDB" id="2041998at2"/>
<gene>
    <name evidence="1" type="ORF">EQG63_08325</name>
</gene>
<name>A0A4V1N1T9_9FLAO</name>
<dbReference type="Proteomes" id="UP000290283">
    <property type="component" value="Unassembled WGS sequence"/>
</dbReference>
<sequence>MFWNKKKKPSVTEDDKKWIEESFIFLREILGNEHFDSLRTITPTKNYYNWTFKGNEEDAEFVLERTKELMQIEDSNIRIEYFSDQPIEMADGTILSSPADINGKWQSATGVYKELENEKIIYIEKGQLKNTFSLIATIAHELSHFILLGENRIEENDEYLTDLTALTYGFGIFLGNSRFQHSKFQNISHSGWQMSSQGYLPEQVIAYAMAWLSIHRNESTEYEKYLNNGMAKFFTQNIEYLQTNNE</sequence>
<dbReference type="EMBL" id="SBKO01000003">
    <property type="protein sequence ID" value="RXR18266.1"/>
    <property type="molecule type" value="Genomic_DNA"/>
</dbReference>
<dbReference type="RefSeq" id="WP_129435915.1">
    <property type="nucleotide sequence ID" value="NZ_SBKO01000003.1"/>
</dbReference>
<evidence type="ECO:0000313" key="2">
    <source>
        <dbReference type="Proteomes" id="UP000290283"/>
    </source>
</evidence>
<accession>A0A4V1N1T9</accession>
<keyword evidence="2" id="KW-1185">Reference proteome</keyword>
<comment type="caution">
    <text evidence="1">The sequence shown here is derived from an EMBL/GenBank/DDBJ whole genome shotgun (WGS) entry which is preliminary data.</text>
</comment>